<dbReference type="InterPro" id="IPR002123">
    <property type="entry name" value="Plipid/glycerol_acylTrfase"/>
</dbReference>
<evidence type="ECO:0000256" key="3">
    <source>
        <dbReference type="ARBA" id="ARBA00023315"/>
    </source>
</evidence>
<feature type="domain" description="Phospholipid/glycerol acyltransferase" evidence="4">
    <location>
        <begin position="51"/>
        <end position="173"/>
    </location>
</feature>
<evidence type="ECO:0000313" key="5">
    <source>
        <dbReference type="EMBL" id="PVE45258.1"/>
    </source>
</evidence>
<dbReference type="AlphaFoldDB" id="A0A2T7UKR2"/>
<evidence type="ECO:0000313" key="6">
    <source>
        <dbReference type="Proteomes" id="UP000244810"/>
    </source>
</evidence>
<dbReference type="SUPFAM" id="SSF69593">
    <property type="entry name" value="Glycerol-3-phosphate (1)-acyltransferase"/>
    <property type="match status" value="1"/>
</dbReference>
<proteinExistence type="predicted"/>
<evidence type="ECO:0000256" key="1">
    <source>
        <dbReference type="ARBA" id="ARBA00005189"/>
    </source>
</evidence>
<keyword evidence="2 5" id="KW-0808">Transferase</keyword>
<name>A0A2T7UKR2_9RHOB</name>
<dbReference type="SMART" id="SM00563">
    <property type="entry name" value="PlsC"/>
    <property type="match status" value="1"/>
</dbReference>
<comment type="caution">
    <text evidence="5">The sequence shown here is derived from an EMBL/GenBank/DDBJ whole genome shotgun (WGS) entry which is preliminary data.</text>
</comment>
<sequence length="225" mass="24741">MTSVPAPEPARLPAWRRFAARVAGQAIVLFARAITAVHADWRGVGPSPRQRVYYANHVSNGDMPMIWSVLPQHLRLKTRPVAAADYWLKSPLRAFAGAEVFRAVLIDRRAGERTDDPMAAILEALDEGASLIIFPEGQRNQGPDPLLPFKSGLYNIASARPEVELVPTWIANLNSVMPKGEIIPLPLMCSVIFGEPVALREGEDRRDFLTRAAAALAALRPEPRP</sequence>
<dbReference type="PANTHER" id="PTHR10434">
    <property type="entry name" value="1-ACYL-SN-GLYCEROL-3-PHOSPHATE ACYLTRANSFERASE"/>
    <property type="match status" value="1"/>
</dbReference>
<reference evidence="5 6" key="1">
    <citation type="journal article" date="2011" name="Syst. Appl. Microbiol.">
        <title>Defluviimonas denitrificans gen. nov., sp. nov., and Pararhodobacter aggregans gen. nov., sp. nov., non-phototrophic Rhodobacteraceae from the biofilter of a marine aquaculture.</title>
        <authorList>
            <person name="Foesel B.U."/>
            <person name="Drake H.L."/>
            <person name="Schramm A."/>
        </authorList>
    </citation>
    <scope>NUCLEOTIDE SEQUENCE [LARGE SCALE GENOMIC DNA]</scope>
    <source>
        <strain evidence="5 6">D1-19</strain>
    </source>
</reference>
<dbReference type="Proteomes" id="UP000244810">
    <property type="component" value="Unassembled WGS sequence"/>
</dbReference>
<dbReference type="Pfam" id="PF01553">
    <property type="entry name" value="Acyltransferase"/>
    <property type="match status" value="1"/>
</dbReference>
<accession>A0A2T7UKR2</accession>
<dbReference type="RefSeq" id="WP_107751755.1">
    <property type="nucleotide sequence ID" value="NZ_QBKF01000005.1"/>
</dbReference>
<evidence type="ECO:0000259" key="4">
    <source>
        <dbReference type="SMART" id="SM00563"/>
    </source>
</evidence>
<dbReference type="EMBL" id="QDDR01000016">
    <property type="protein sequence ID" value="PVE45258.1"/>
    <property type="molecule type" value="Genomic_DNA"/>
</dbReference>
<dbReference type="GO" id="GO:0003841">
    <property type="term" value="F:1-acylglycerol-3-phosphate O-acyltransferase activity"/>
    <property type="evidence" value="ECO:0007669"/>
    <property type="project" value="TreeGrafter"/>
</dbReference>
<evidence type="ECO:0000256" key="2">
    <source>
        <dbReference type="ARBA" id="ARBA00022679"/>
    </source>
</evidence>
<organism evidence="5 6">
    <name type="scientific">Pararhodobacter aggregans</name>
    <dbReference type="NCBI Taxonomy" id="404875"/>
    <lineage>
        <taxon>Bacteria</taxon>
        <taxon>Pseudomonadati</taxon>
        <taxon>Pseudomonadota</taxon>
        <taxon>Alphaproteobacteria</taxon>
        <taxon>Rhodobacterales</taxon>
        <taxon>Paracoccaceae</taxon>
        <taxon>Pararhodobacter</taxon>
    </lineage>
</organism>
<gene>
    <name evidence="5" type="ORF">DDE23_22055</name>
</gene>
<protein>
    <submittedName>
        <fullName evidence="5">1-acyl-sn-glycerol-3-phosphate acyltransferase</fullName>
    </submittedName>
</protein>
<dbReference type="OrthoDB" id="9808424at2"/>
<comment type="pathway">
    <text evidence="1">Lipid metabolism.</text>
</comment>
<dbReference type="GO" id="GO:0006654">
    <property type="term" value="P:phosphatidic acid biosynthetic process"/>
    <property type="evidence" value="ECO:0007669"/>
    <property type="project" value="TreeGrafter"/>
</dbReference>
<dbReference type="CDD" id="cd07989">
    <property type="entry name" value="LPLAT_AGPAT-like"/>
    <property type="match status" value="1"/>
</dbReference>
<keyword evidence="6" id="KW-1185">Reference proteome</keyword>
<dbReference type="PANTHER" id="PTHR10434:SF11">
    <property type="entry name" value="1-ACYL-SN-GLYCEROL-3-PHOSPHATE ACYLTRANSFERASE"/>
    <property type="match status" value="1"/>
</dbReference>
<keyword evidence="3 5" id="KW-0012">Acyltransferase</keyword>